<proteinExistence type="predicted"/>
<protein>
    <submittedName>
        <fullName evidence="1">Uncharacterized protein</fullName>
    </submittedName>
</protein>
<dbReference type="AlphaFoldDB" id="A0AAD3SB56"/>
<dbReference type="EMBL" id="BSYO01000007">
    <property type="protein sequence ID" value="GMH07519.1"/>
    <property type="molecule type" value="Genomic_DNA"/>
</dbReference>
<evidence type="ECO:0000313" key="1">
    <source>
        <dbReference type="EMBL" id="GMH07519.1"/>
    </source>
</evidence>
<reference evidence="1" key="1">
    <citation type="submission" date="2023-05" db="EMBL/GenBank/DDBJ databases">
        <title>Nepenthes gracilis genome sequencing.</title>
        <authorList>
            <person name="Fukushima K."/>
        </authorList>
    </citation>
    <scope>NUCLEOTIDE SEQUENCE</scope>
    <source>
        <strain evidence="1">SING2019-196</strain>
    </source>
</reference>
<name>A0AAD3SB56_NEPGR</name>
<gene>
    <name evidence="1" type="ORF">Nepgr_009359</name>
</gene>
<keyword evidence="2" id="KW-1185">Reference proteome</keyword>
<organism evidence="1 2">
    <name type="scientific">Nepenthes gracilis</name>
    <name type="common">Slender pitcher plant</name>
    <dbReference type="NCBI Taxonomy" id="150966"/>
    <lineage>
        <taxon>Eukaryota</taxon>
        <taxon>Viridiplantae</taxon>
        <taxon>Streptophyta</taxon>
        <taxon>Embryophyta</taxon>
        <taxon>Tracheophyta</taxon>
        <taxon>Spermatophyta</taxon>
        <taxon>Magnoliopsida</taxon>
        <taxon>eudicotyledons</taxon>
        <taxon>Gunneridae</taxon>
        <taxon>Pentapetalae</taxon>
        <taxon>Caryophyllales</taxon>
        <taxon>Nepenthaceae</taxon>
        <taxon>Nepenthes</taxon>
    </lineage>
</organism>
<evidence type="ECO:0000313" key="2">
    <source>
        <dbReference type="Proteomes" id="UP001279734"/>
    </source>
</evidence>
<accession>A0AAD3SB56</accession>
<dbReference type="Proteomes" id="UP001279734">
    <property type="component" value="Unassembled WGS sequence"/>
</dbReference>
<comment type="caution">
    <text evidence="1">The sequence shown here is derived from an EMBL/GenBank/DDBJ whole genome shotgun (WGS) entry which is preliminary data.</text>
</comment>
<sequence>MVSLIQLESNRFEELQWSNWGHPGVQHRPQIVSTSNRGWIIVQDLRDLAKTGTRPSELGIRSSSTCAIVVKEASDCNRKVLHFLSPELQVHLHKQQITSKELKWSNQSERFHMTPQRLQTVDFWARTNWA</sequence>